<name>A0ABY8LGP5_9GAMM</name>
<keyword evidence="1" id="KW-1133">Transmembrane helix</keyword>
<feature type="transmembrane region" description="Helical" evidence="1">
    <location>
        <begin position="6"/>
        <end position="24"/>
    </location>
</feature>
<organism evidence="2 3">
    <name type="scientific">Halomonas alkaliantarctica</name>
    <dbReference type="NCBI Taxonomy" id="232346"/>
    <lineage>
        <taxon>Bacteria</taxon>
        <taxon>Pseudomonadati</taxon>
        <taxon>Pseudomonadota</taxon>
        <taxon>Gammaproteobacteria</taxon>
        <taxon>Oceanospirillales</taxon>
        <taxon>Halomonadaceae</taxon>
        <taxon>Halomonas</taxon>
    </lineage>
</organism>
<dbReference type="EMBL" id="CP122961">
    <property type="protein sequence ID" value="WGI23641.1"/>
    <property type="molecule type" value="Genomic_DNA"/>
</dbReference>
<reference evidence="2" key="1">
    <citation type="submission" date="2023-04" db="EMBL/GenBank/DDBJ databases">
        <title>Complete genome sequence of Halomonas alkaliantarctica MSP3 isolated from marine sediment, Jeju Island.</title>
        <authorList>
            <person name="Park S.-J."/>
        </authorList>
    </citation>
    <scope>NUCLEOTIDE SEQUENCE</scope>
    <source>
        <strain evidence="2">MSP3</strain>
    </source>
</reference>
<evidence type="ECO:0000313" key="2">
    <source>
        <dbReference type="EMBL" id="WGI23641.1"/>
    </source>
</evidence>
<dbReference type="RefSeq" id="WP_280103501.1">
    <property type="nucleotide sequence ID" value="NZ_CP122961.1"/>
</dbReference>
<dbReference type="Proteomes" id="UP001179830">
    <property type="component" value="Chromosome"/>
</dbReference>
<keyword evidence="3" id="KW-1185">Reference proteome</keyword>
<feature type="transmembrane region" description="Helical" evidence="1">
    <location>
        <begin position="137"/>
        <end position="159"/>
    </location>
</feature>
<evidence type="ECO:0000313" key="3">
    <source>
        <dbReference type="Proteomes" id="UP001179830"/>
    </source>
</evidence>
<feature type="transmembrane region" description="Helical" evidence="1">
    <location>
        <begin position="165"/>
        <end position="185"/>
    </location>
</feature>
<proteinExistence type="predicted"/>
<sequence>MSAILSGLAASLATIFISAITHHLKQRISYGERWKKKKEQFDDIILKARELTKQHDINCAERAYLENSIFSKFGWPMPAEAVTYLLTKKDFPYNLEMFHKSRRDIEFSEGKFRSKVSGLGEIFASPKESHIKAVVRIALTLNFSWGLTAIALVIINLGFQYPTPTITAAFATFTPLALFALYLLGTSTNDMRRNKRLLDLNNSANPVI</sequence>
<accession>A0ABY8LGP5</accession>
<keyword evidence="1" id="KW-0812">Transmembrane</keyword>
<evidence type="ECO:0000256" key="1">
    <source>
        <dbReference type="SAM" id="Phobius"/>
    </source>
</evidence>
<protein>
    <submittedName>
        <fullName evidence="2">Uncharacterized protein</fullName>
    </submittedName>
</protein>
<keyword evidence="1" id="KW-0472">Membrane</keyword>
<gene>
    <name evidence="2" type="ORF">QEN58_09755</name>
</gene>